<dbReference type="OMA" id="NWFGQWR"/>
<dbReference type="GO" id="GO:0005319">
    <property type="term" value="F:lipid transporter activity"/>
    <property type="evidence" value="ECO:0007669"/>
    <property type="project" value="InterPro"/>
</dbReference>
<feature type="coiled-coil region" evidence="1">
    <location>
        <begin position="2150"/>
        <end position="2177"/>
    </location>
</feature>
<sequence>MPLKHRVRLPTTTGLPINFELNSTLIFSVESQIIGHQGSQEMIEMHLKPTFVVEQGVGLSAEVSVSNDKTKRLQFVNRFISAPTLHMKIHAKPSTRQFKINLLMPEQEQVIARFETEFTNDESEKIVLHDSFNEHNIVREVRKALKKRSEQHQTSRQWYHSGPAEEEQCLTTLKNVLGFTYCVQRFSVDDLKNSLDKNTERKLIYLSQIKLVKTDKQMEGIELSWELPQLFAPESTTDELKFVFHFDTPRSTVSRRFDTELVIRIPQQQTDKYMAQLEIVTPMKKFSGHVSVLNQDVQKSIKVEFVTDGDRRQFLFDLNTLFAVQERNNQQVKMQLRFQPTEHSQQVALEGEFVIQMQSENKKKIQLRLAANEKQVVDFSVIKSGSLLKPENLKLSSNLKLDIVGVQFEWVALLHKNHQAGTIKSTSEIKYNRFLSYSNRMRRNVETISFDAQYTGFNQPWTTGEELKKYAHITVRSTQFPLLNKELAYNIKGVIPAEFSQEFTMKWLNDQTKRIHFVHESKQLSNTRTRNVKHQTRMELEITPLEYHQEWQLVLDVAQEQQPKTYGIEFKAFDRLNQKSIVESRFAYVLNSKSPLKMEANGEIKIDNGKHIFQYRDILNEVSQGVYTGKTTIELPESQTIRRSLPKMIEINYTYKQRDTPIRRIHMIEGRLIQNFIAKLINSLEQFEHEITFDRKVRHTFQLATTEQNELRFQCKLEREQRPLYKVETEIIPDERLLKVKFECEPLEQLSGSLDAQWTRELKRFELRVDNRQYRHHTRCVVERNGKYELDVQTKKNQKVVFELYGKKQDKSVGAKFVSKWIETEIELENVEPRIIRSMLKKRSLYVHNDDSQIKFLVKLPRKEWQHQTYIQVKPTQRQLVLNSQTRVQERNWFKCQIELQPEEKSIVAEYKNGYFANVKLVKSTDSTQYELVADYRIEPKQWSHKTNAKWTVKPSFRLVTLEMKNHLGPKNVFDLVYKCNENNPSAEYAHEYIVSTLDTHAELKLSRFGFDYNNKRYQPKALFTCKTKKFDGIEHKTELKQFDLTKKHLQLYSNTVRRGEEVANVELNLNWIVGQQSNAKIELLNRHKINVEFVPFERVVIEANYADKWEHQIRFERDTQNHRLNGKIVSLNKENNEKWNLIVRHECFKYTTIEIECPVVRGNMEIRLDTNKFHVELKGDKRFRGLEHNTDAEWKWSHEKKLVIKSTTQKEGRQYAVIESELYWNMDRTSTIKMEYEPLKTKLSIQCEPKVGCEFEFSAGEWKHQMQIKKRSTNLLVQSETRKNGQIVALIDTDISPRKVQFKVEFSMMKRFSPITANGKIDLNEKEVQFEMFHQHTNRLIKGEARMKDLKNVHFECQWDVKNDQTKQIVFQVRVEDNDSQRFIASIRGDIIDRPFEVKIDVPRTTEQWLHGYHKIEADMKNRKTNDQYVVKYVRKYEQNQYESSIVARKNEYTILKTDLVLNIEQESKKVLTIKVESDLKYDLLNWEINLNRECAYQQCDVKATAIYGLVEKKMFKFEGANVADALRGQFVAQMPNGAEQTIKFEFIKPESKLQINVYNQSGRQLDLNVDLARPLQKKFQIVSFLESIPTVDIESAHGENSRLVIEVSFQQEKKMELAINWFGQWRRDFKLEALFKCFSKPSIEMLITSRHPAGVDEIDAMLKFNNNEYVGKVSRKFDETRKNWNTKCFAQINNEKKFDLMIEAETKLEQQMEREVKQYKAQLGGLYRINGQLTVTLQKVKHDQYRLEKIECEMGNHETERYLTFDLYLQAKEQAQLEHSTRTGVKVTYHGKPVFGLVHHTNGKLNNEYKRTSIVQLELPDQIEYLLRNEIEYNSAEPKQLKSIRSELKRKHQSVEPIYQTRVNFYEDKSTDMKVIRAEIHSARFPSGVHTPKVIELRYNFEPKQCYQLDVTTEQQQQQHEQKQRQLYDSSAKCYRAELLIGEHKQKEQEYKSEKHFSFKIGAEYVKYPIDSRHYNRTVRFTIQSAPESQYHGIEQHQIESLEYQPINFTMIGHVSIRSIGMYWDNHNRHGQHKSGLFYLDSQPIESNRNMVNMYGQMMNKRQPSKDMSVEMHFSPQDIRKTMQIGAKWDQDRVRRMIVGELPELHELVRSGSAMKINEIKRRTMRNIKEEIAHKWDTIQNTYNDELIQPLVSEIENVENKMKTSEDEIAQQMTKHVKRAVKVVNDVYENINVQDVLVDLYETIVESCVEMRKEMVESLMEQCRQHETCSKLLTKYRDYEIKQFLTKRLEPKFEAIERSLKRAVPTQVLESIEQFARQFVAAHDDEYDAERWEREQQYHDEDRSKYIRHSVRLLKMVQPESSEIVLQHLNKINKRFDNDADDSFYYQHPKTQQQQLSWPEIRGAVHDMAVDVIDKLQYEQKQQQQQPFWSQFYGQQKKSQGMGYNSDYLQYANKWNNHSNKDETVDHQSKSNVIFSPKRGEFQLLNSYGEKPSYWTRA</sequence>
<keyword evidence="3" id="KW-1185">Reference proteome</keyword>
<protein>
    <submittedName>
        <fullName evidence="2">Uncharacterized protein</fullName>
    </submittedName>
</protein>
<gene>
    <name evidence="2" type="ORF">RDWZM_000465</name>
</gene>
<proteinExistence type="predicted"/>
<dbReference type="SUPFAM" id="SSF56968">
    <property type="entry name" value="Lipovitellin-phosvitin complex, beta-sheet shell regions"/>
    <property type="match status" value="1"/>
</dbReference>
<comment type="caution">
    <text evidence="2">The sequence shown here is derived from an EMBL/GenBank/DDBJ whole genome shotgun (WGS) entry which is preliminary data.</text>
</comment>
<organism evidence="2 3">
    <name type="scientific">Blomia tropicalis</name>
    <name type="common">Mite</name>
    <dbReference type="NCBI Taxonomy" id="40697"/>
    <lineage>
        <taxon>Eukaryota</taxon>
        <taxon>Metazoa</taxon>
        <taxon>Ecdysozoa</taxon>
        <taxon>Arthropoda</taxon>
        <taxon>Chelicerata</taxon>
        <taxon>Arachnida</taxon>
        <taxon>Acari</taxon>
        <taxon>Acariformes</taxon>
        <taxon>Sarcoptiformes</taxon>
        <taxon>Astigmata</taxon>
        <taxon>Glycyphagoidea</taxon>
        <taxon>Echimyopodidae</taxon>
        <taxon>Blomia</taxon>
    </lineage>
</organism>
<dbReference type="Proteomes" id="UP001142055">
    <property type="component" value="Chromosome 1"/>
</dbReference>
<dbReference type="InterPro" id="IPR015819">
    <property type="entry name" value="Lipid_transp_b-sht_shell"/>
</dbReference>
<name>A0A9Q0RPT5_BLOTA</name>
<dbReference type="EMBL" id="JAPWDV010000001">
    <property type="protein sequence ID" value="KAJ6221920.1"/>
    <property type="molecule type" value="Genomic_DNA"/>
</dbReference>
<keyword evidence="1" id="KW-0175">Coiled coil</keyword>
<reference evidence="2" key="1">
    <citation type="submission" date="2022-12" db="EMBL/GenBank/DDBJ databases">
        <title>Genome assemblies of Blomia tropicalis.</title>
        <authorList>
            <person name="Cui Y."/>
        </authorList>
    </citation>
    <scope>NUCLEOTIDE SEQUENCE</scope>
    <source>
        <tissue evidence="2">Adult mites</tissue>
    </source>
</reference>
<accession>A0A9Q0RPT5</accession>
<evidence type="ECO:0000256" key="1">
    <source>
        <dbReference type="SAM" id="Coils"/>
    </source>
</evidence>
<evidence type="ECO:0000313" key="2">
    <source>
        <dbReference type="EMBL" id="KAJ6221920.1"/>
    </source>
</evidence>
<evidence type="ECO:0000313" key="3">
    <source>
        <dbReference type="Proteomes" id="UP001142055"/>
    </source>
</evidence>